<dbReference type="PANTHER" id="PTHR31606:SF1">
    <property type="entry name" value="WW DOMAIN BINDING PROTEIN 2, ISOFORM E"/>
    <property type="match status" value="1"/>
</dbReference>
<dbReference type="EMBL" id="VXIS01000048">
    <property type="protein sequence ID" value="KAA8910231.1"/>
    <property type="molecule type" value="Genomic_DNA"/>
</dbReference>
<feature type="compositionally biased region" description="Basic and acidic residues" evidence="1">
    <location>
        <begin position="195"/>
        <end position="219"/>
    </location>
</feature>
<dbReference type="GO" id="GO:0005634">
    <property type="term" value="C:nucleus"/>
    <property type="evidence" value="ECO:0007669"/>
    <property type="project" value="TreeGrafter"/>
</dbReference>
<dbReference type="GO" id="GO:0031490">
    <property type="term" value="F:chromatin DNA binding"/>
    <property type="evidence" value="ECO:0007669"/>
    <property type="project" value="TreeGrafter"/>
</dbReference>
<dbReference type="SUPFAM" id="SSF50729">
    <property type="entry name" value="PH domain-like"/>
    <property type="match status" value="1"/>
</dbReference>
<feature type="region of interest" description="Disordered" evidence="1">
    <location>
        <begin position="160"/>
        <end position="219"/>
    </location>
</feature>
<evidence type="ECO:0000256" key="1">
    <source>
        <dbReference type="SAM" id="MobiDB-lite"/>
    </source>
</evidence>
<dbReference type="Proteomes" id="UP000326924">
    <property type="component" value="Unassembled WGS sequence"/>
</dbReference>
<dbReference type="InterPro" id="IPR044852">
    <property type="entry name" value="WBP2-like"/>
</dbReference>
<sequence length="219" mass="23530">MSLNWVMLGPQPHTFVPLANERTLYTSPGRTTFALSGGVGNNSFKFASPAGVVIITNQRVLYLPTTRTPEFESFSAPILHLQDSRVSAPFFGANYWTCNVQPVASGNIPPCNTAIELKLVFKDAGAFDFSTTFERVKERVAQAVENSGSTGSGAEVHLEDLPAYEDPPPPIDGATTAAAPPNEAPPGYEPPGYEEVQRESVERAAAAREVDGEDFGRKA</sequence>
<proteinExistence type="predicted"/>
<dbReference type="OrthoDB" id="1259151at2759"/>
<evidence type="ECO:0000313" key="2">
    <source>
        <dbReference type="EMBL" id="KAA8910231.1"/>
    </source>
</evidence>
<name>A0A5J5F2T6_9PEZI</name>
<dbReference type="GO" id="GO:0003713">
    <property type="term" value="F:transcription coactivator activity"/>
    <property type="evidence" value="ECO:0007669"/>
    <property type="project" value="InterPro"/>
</dbReference>
<dbReference type="CDD" id="cd13214">
    <property type="entry name" value="PH-GRAM_WBP2"/>
    <property type="match status" value="1"/>
</dbReference>
<organism evidence="2 3">
    <name type="scientific">Sphaerosporella brunnea</name>
    <dbReference type="NCBI Taxonomy" id="1250544"/>
    <lineage>
        <taxon>Eukaryota</taxon>
        <taxon>Fungi</taxon>
        <taxon>Dikarya</taxon>
        <taxon>Ascomycota</taxon>
        <taxon>Pezizomycotina</taxon>
        <taxon>Pezizomycetes</taxon>
        <taxon>Pezizales</taxon>
        <taxon>Pyronemataceae</taxon>
        <taxon>Sphaerosporella</taxon>
    </lineage>
</organism>
<dbReference type="PANTHER" id="PTHR31606">
    <property type="entry name" value="WW DOMAIN BINDING PROTEIN 2, ISOFORM E"/>
    <property type="match status" value="1"/>
</dbReference>
<evidence type="ECO:0008006" key="4">
    <source>
        <dbReference type="Google" id="ProtNLM"/>
    </source>
</evidence>
<keyword evidence="3" id="KW-1185">Reference proteome</keyword>
<reference evidence="2 3" key="1">
    <citation type="submission" date="2019-09" db="EMBL/GenBank/DDBJ databases">
        <title>Draft genome of the ectomycorrhizal ascomycete Sphaerosporella brunnea.</title>
        <authorList>
            <consortium name="DOE Joint Genome Institute"/>
            <person name="Benucci G.M."/>
            <person name="Marozzi G."/>
            <person name="Antonielli L."/>
            <person name="Sanchez S."/>
            <person name="Marco P."/>
            <person name="Wang X."/>
            <person name="Falini L.B."/>
            <person name="Barry K."/>
            <person name="Haridas S."/>
            <person name="Lipzen A."/>
            <person name="Labutti K."/>
            <person name="Grigoriev I.V."/>
            <person name="Murat C."/>
            <person name="Martin F."/>
            <person name="Albertini E."/>
            <person name="Donnini D."/>
            <person name="Bonito G."/>
        </authorList>
    </citation>
    <scope>NUCLEOTIDE SEQUENCE [LARGE SCALE GENOMIC DNA]</scope>
    <source>
        <strain evidence="2 3">Sb_GMNB300</strain>
    </source>
</reference>
<protein>
    <recommendedName>
        <fullName evidence="4">WW-domain-binding protein</fullName>
    </recommendedName>
</protein>
<comment type="caution">
    <text evidence="2">The sequence shown here is derived from an EMBL/GenBank/DDBJ whole genome shotgun (WGS) entry which is preliminary data.</text>
</comment>
<accession>A0A5J5F2T6</accession>
<evidence type="ECO:0000313" key="3">
    <source>
        <dbReference type="Proteomes" id="UP000326924"/>
    </source>
</evidence>
<dbReference type="AlphaFoldDB" id="A0A5J5F2T6"/>
<gene>
    <name evidence="2" type="ORF">FN846DRAFT_939523</name>
</gene>
<dbReference type="InParanoid" id="A0A5J5F2T6"/>